<evidence type="ECO:0000256" key="1">
    <source>
        <dbReference type="ARBA" id="ARBA00008455"/>
    </source>
</evidence>
<dbReference type="GO" id="GO:0008234">
    <property type="term" value="F:cysteine-type peptidase activity"/>
    <property type="evidence" value="ECO:0007669"/>
    <property type="project" value="UniProtKB-KW"/>
</dbReference>
<organism evidence="10 11">
    <name type="scientific">Chironomus riparius</name>
    <dbReference type="NCBI Taxonomy" id="315576"/>
    <lineage>
        <taxon>Eukaryota</taxon>
        <taxon>Metazoa</taxon>
        <taxon>Ecdysozoa</taxon>
        <taxon>Arthropoda</taxon>
        <taxon>Hexapoda</taxon>
        <taxon>Insecta</taxon>
        <taxon>Pterygota</taxon>
        <taxon>Neoptera</taxon>
        <taxon>Endopterygota</taxon>
        <taxon>Diptera</taxon>
        <taxon>Nematocera</taxon>
        <taxon>Chironomoidea</taxon>
        <taxon>Chironomidae</taxon>
        <taxon>Chironominae</taxon>
        <taxon>Chironomus</taxon>
    </lineage>
</organism>
<sequence>MKTVFVVLGTLINFVNADTFSDFEKEYEKSYEDDYEIEDAKQSYDMNCAFIAIINSRSGQRYKLGLNEFADKGFDKFKEESLGAKSPSSSSDRGNKVTFSSNSNSNIQLIQAEGGIGNYTPVTAPPAVDYRNYSLAILNQKNCGSCWAFTALGVLESRMTILNPLYNTVLSEQYLLDCDTRDYACNGGWPMNALNWIFQSGGNSVPAMTSYQYFGFKTKCRTVTKIPMNIIATIQNYTAGNEGTMKQIVANVGPVAVVVSVTSFFQLYKTGIFYDATCNSNCGSVNHAVIIVGYGTDPVTNLDYWIVKNS</sequence>
<feature type="domain" description="Cathepsin propeptide inhibitor" evidence="9">
    <location>
        <begin position="20"/>
        <end position="77"/>
    </location>
</feature>
<keyword evidence="2" id="KW-0645">Protease</keyword>
<dbReference type="PROSITE" id="PS00139">
    <property type="entry name" value="THIOL_PROTEASE_CYS"/>
    <property type="match status" value="1"/>
</dbReference>
<proteinExistence type="inferred from homology"/>
<keyword evidence="11" id="KW-1185">Reference proteome</keyword>
<comment type="similarity">
    <text evidence="1">Belongs to the peptidase C1 family.</text>
</comment>
<keyword evidence="3" id="KW-0378">Hydrolase</keyword>
<dbReference type="Proteomes" id="UP001153620">
    <property type="component" value="Chromosome 3"/>
</dbReference>
<feature type="signal peptide" evidence="7">
    <location>
        <begin position="1"/>
        <end position="17"/>
    </location>
</feature>
<evidence type="ECO:0000256" key="4">
    <source>
        <dbReference type="ARBA" id="ARBA00022807"/>
    </source>
</evidence>
<dbReference type="CDD" id="cd02248">
    <property type="entry name" value="Peptidase_C1A"/>
    <property type="match status" value="1"/>
</dbReference>
<evidence type="ECO:0000313" key="11">
    <source>
        <dbReference type="Proteomes" id="UP001153620"/>
    </source>
</evidence>
<dbReference type="PANTHER" id="PTHR12411">
    <property type="entry name" value="CYSTEINE PROTEASE FAMILY C1-RELATED"/>
    <property type="match status" value="1"/>
</dbReference>
<accession>A0A9N9WW88</accession>
<evidence type="ECO:0000259" key="9">
    <source>
        <dbReference type="SMART" id="SM00848"/>
    </source>
</evidence>
<dbReference type="SUPFAM" id="SSF54001">
    <property type="entry name" value="Cysteine proteinases"/>
    <property type="match status" value="1"/>
</dbReference>
<dbReference type="InterPro" id="IPR013128">
    <property type="entry name" value="Peptidase_C1A"/>
</dbReference>
<dbReference type="GO" id="GO:0006508">
    <property type="term" value="P:proteolysis"/>
    <property type="evidence" value="ECO:0007669"/>
    <property type="project" value="UniProtKB-KW"/>
</dbReference>
<dbReference type="SMART" id="SM00848">
    <property type="entry name" value="Inhibitor_I29"/>
    <property type="match status" value="1"/>
</dbReference>
<evidence type="ECO:0000256" key="2">
    <source>
        <dbReference type="ARBA" id="ARBA00022670"/>
    </source>
</evidence>
<dbReference type="Pfam" id="PF08246">
    <property type="entry name" value="Inhibitor_I29"/>
    <property type="match status" value="1"/>
</dbReference>
<reference evidence="10" key="1">
    <citation type="submission" date="2022-01" db="EMBL/GenBank/DDBJ databases">
        <authorList>
            <person name="King R."/>
        </authorList>
    </citation>
    <scope>NUCLEOTIDE SEQUENCE</scope>
</reference>
<dbReference type="InterPro" id="IPR000169">
    <property type="entry name" value="Pept_cys_AS"/>
</dbReference>
<evidence type="ECO:0000256" key="7">
    <source>
        <dbReference type="SAM" id="SignalP"/>
    </source>
</evidence>
<evidence type="ECO:0000256" key="5">
    <source>
        <dbReference type="ARBA" id="ARBA00023145"/>
    </source>
</evidence>
<protein>
    <submittedName>
        <fullName evidence="10">Uncharacterized protein</fullName>
    </submittedName>
</protein>
<name>A0A9N9WW88_9DIPT</name>
<feature type="domain" description="Peptidase C1A papain C-terminal" evidence="8">
    <location>
        <begin position="124"/>
        <end position="310"/>
    </location>
</feature>
<dbReference type="OrthoDB" id="387093at2759"/>
<dbReference type="AlphaFoldDB" id="A0A9N9WW88"/>
<evidence type="ECO:0000256" key="3">
    <source>
        <dbReference type="ARBA" id="ARBA00022801"/>
    </source>
</evidence>
<gene>
    <name evidence="10" type="ORF">CHIRRI_LOCUS9217</name>
</gene>
<evidence type="ECO:0000259" key="8">
    <source>
        <dbReference type="SMART" id="SM00645"/>
    </source>
</evidence>
<evidence type="ECO:0000256" key="6">
    <source>
        <dbReference type="ARBA" id="ARBA00023157"/>
    </source>
</evidence>
<dbReference type="Gene3D" id="3.90.70.10">
    <property type="entry name" value="Cysteine proteinases"/>
    <property type="match status" value="1"/>
</dbReference>
<dbReference type="InterPro" id="IPR038765">
    <property type="entry name" value="Papain-like_cys_pep_sf"/>
</dbReference>
<keyword evidence="6" id="KW-1015">Disulfide bond</keyword>
<keyword evidence="4" id="KW-0788">Thiol protease</keyword>
<keyword evidence="5" id="KW-0865">Zymogen</keyword>
<dbReference type="InterPro" id="IPR013201">
    <property type="entry name" value="Prot_inhib_I29"/>
</dbReference>
<evidence type="ECO:0000313" key="10">
    <source>
        <dbReference type="EMBL" id="CAG9806357.1"/>
    </source>
</evidence>
<reference evidence="10" key="2">
    <citation type="submission" date="2022-10" db="EMBL/GenBank/DDBJ databases">
        <authorList>
            <consortium name="ENA_rothamsted_submissions"/>
            <consortium name="culmorum"/>
            <person name="King R."/>
        </authorList>
    </citation>
    <scope>NUCLEOTIDE SEQUENCE</scope>
</reference>
<dbReference type="SMART" id="SM00645">
    <property type="entry name" value="Pept_C1"/>
    <property type="match status" value="1"/>
</dbReference>
<dbReference type="EMBL" id="OU895879">
    <property type="protein sequence ID" value="CAG9806357.1"/>
    <property type="molecule type" value="Genomic_DNA"/>
</dbReference>
<feature type="chain" id="PRO_5040318640" evidence="7">
    <location>
        <begin position="18"/>
        <end position="310"/>
    </location>
</feature>
<dbReference type="InterPro" id="IPR039417">
    <property type="entry name" value="Peptidase_C1A_papain-like"/>
</dbReference>
<keyword evidence="7" id="KW-0732">Signal</keyword>
<dbReference type="InterPro" id="IPR000668">
    <property type="entry name" value="Peptidase_C1A_C"/>
</dbReference>
<dbReference type="PRINTS" id="PR00705">
    <property type="entry name" value="PAPAIN"/>
</dbReference>
<dbReference type="Pfam" id="PF00112">
    <property type="entry name" value="Peptidase_C1"/>
    <property type="match status" value="1"/>
</dbReference>